<organism evidence="3 4">
    <name type="scientific">Triparma columacea</name>
    <dbReference type="NCBI Taxonomy" id="722753"/>
    <lineage>
        <taxon>Eukaryota</taxon>
        <taxon>Sar</taxon>
        <taxon>Stramenopiles</taxon>
        <taxon>Ochrophyta</taxon>
        <taxon>Bolidophyceae</taxon>
        <taxon>Parmales</taxon>
        <taxon>Triparmaceae</taxon>
        <taxon>Triparma</taxon>
    </lineage>
</organism>
<keyword evidence="4" id="KW-1185">Reference proteome</keyword>
<accession>A0A9W7GM87</accession>
<name>A0A9W7GM87_9STRA</name>
<evidence type="ECO:0000256" key="2">
    <source>
        <dbReference type="SAM" id="Phobius"/>
    </source>
</evidence>
<feature type="region of interest" description="Disordered" evidence="1">
    <location>
        <begin position="115"/>
        <end position="194"/>
    </location>
</feature>
<feature type="compositionally biased region" description="Basic residues" evidence="1">
    <location>
        <begin position="115"/>
        <end position="125"/>
    </location>
</feature>
<dbReference type="AlphaFoldDB" id="A0A9W7GM87"/>
<protein>
    <submittedName>
        <fullName evidence="3">Uncharacterized protein</fullName>
    </submittedName>
</protein>
<proteinExistence type="predicted"/>
<evidence type="ECO:0000313" key="4">
    <source>
        <dbReference type="Proteomes" id="UP001165065"/>
    </source>
</evidence>
<evidence type="ECO:0000313" key="3">
    <source>
        <dbReference type="EMBL" id="GMI46517.1"/>
    </source>
</evidence>
<keyword evidence="2" id="KW-0472">Membrane</keyword>
<keyword evidence="2" id="KW-1133">Transmembrane helix</keyword>
<dbReference type="Proteomes" id="UP001165065">
    <property type="component" value="Unassembled WGS sequence"/>
</dbReference>
<sequence length="194" mass="21201">MKAFLAILGLFAVIFVYQPIISLPIGIEQSQIRLCTRCAVYLYGLASSRLSQAITLSLILYKSGFVPPLVFIDDFLQELVLSNPTVSQSTWDAAFFGGLLSFLILIGSGSSGKKMVTKKRKKKAPRSTVVELGDPSDPALLSVSKSKPESPSRGRRSLSPSGNGKPETPLQRARREAREAHELAVEQHISSRKK</sequence>
<evidence type="ECO:0000256" key="1">
    <source>
        <dbReference type="SAM" id="MobiDB-lite"/>
    </source>
</evidence>
<dbReference type="EMBL" id="BRYA01000301">
    <property type="protein sequence ID" value="GMI46517.1"/>
    <property type="molecule type" value="Genomic_DNA"/>
</dbReference>
<feature type="transmembrane region" description="Helical" evidence="2">
    <location>
        <begin position="39"/>
        <end position="61"/>
    </location>
</feature>
<comment type="caution">
    <text evidence="3">The sequence shown here is derived from an EMBL/GenBank/DDBJ whole genome shotgun (WGS) entry which is preliminary data.</text>
</comment>
<feature type="transmembrane region" description="Helical" evidence="2">
    <location>
        <begin position="6"/>
        <end position="27"/>
    </location>
</feature>
<reference evidence="4" key="1">
    <citation type="journal article" date="2023" name="Commun. Biol.">
        <title>Genome analysis of Parmales, the sister group of diatoms, reveals the evolutionary specialization of diatoms from phago-mixotrophs to photoautotrophs.</title>
        <authorList>
            <person name="Ban H."/>
            <person name="Sato S."/>
            <person name="Yoshikawa S."/>
            <person name="Yamada K."/>
            <person name="Nakamura Y."/>
            <person name="Ichinomiya M."/>
            <person name="Sato N."/>
            <person name="Blanc-Mathieu R."/>
            <person name="Endo H."/>
            <person name="Kuwata A."/>
            <person name="Ogata H."/>
        </authorList>
    </citation>
    <scope>NUCLEOTIDE SEQUENCE [LARGE SCALE GENOMIC DNA]</scope>
</reference>
<keyword evidence="2" id="KW-0812">Transmembrane</keyword>
<feature type="compositionally biased region" description="Basic and acidic residues" evidence="1">
    <location>
        <begin position="173"/>
        <end position="185"/>
    </location>
</feature>
<gene>
    <name evidence="3" type="ORF">TrCOL_g567</name>
</gene>
<dbReference type="OrthoDB" id="10475673at2759"/>
<feature type="transmembrane region" description="Helical" evidence="2">
    <location>
        <begin position="93"/>
        <end position="112"/>
    </location>
</feature>